<dbReference type="NCBIfam" id="TIGR02385">
    <property type="entry name" value="RelE_StbE"/>
    <property type="match status" value="1"/>
</dbReference>
<dbReference type="SUPFAM" id="SSF143011">
    <property type="entry name" value="RelE-like"/>
    <property type="match status" value="1"/>
</dbReference>
<evidence type="ECO:0000256" key="1">
    <source>
        <dbReference type="ARBA" id="ARBA00022649"/>
    </source>
</evidence>
<accession>A0A0G1VGV2</accession>
<dbReference type="AlphaFoldDB" id="A0A0G1VGV2"/>
<reference evidence="3 4" key="1">
    <citation type="journal article" date="2015" name="Nature">
        <title>rRNA introns, odd ribosomes, and small enigmatic genomes across a large radiation of phyla.</title>
        <authorList>
            <person name="Brown C.T."/>
            <person name="Hug L.A."/>
            <person name="Thomas B.C."/>
            <person name="Sharon I."/>
            <person name="Castelle C.J."/>
            <person name="Singh A."/>
            <person name="Wilkins M.J."/>
            <person name="Williams K.H."/>
            <person name="Banfield J.F."/>
        </authorList>
    </citation>
    <scope>NUCLEOTIDE SEQUENCE [LARGE SCALE GENOMIC DNA]</scope>
</reference>
<protein>
    <submittedName>
        <fullName evidence="3">Addiction module toxin, RelE/StbE family</fullName>
    </submittedName>
</protein>
<dbReference type="GO" id="GO:0006402">
    <property type="term" value="P:mRNA catabolic process"/>
    <property type="evidence" value="ECO:0007669"/>
    <property type="project" value="TreeGrafter"/>
</dbReference>
<keyword evidence="1" id="KW-1277">Toxin-antitoxin system</keyword>
<dbReference type="Proteomes" id="UP000034589">
    <property type="component" value="Unassembled WGS sequence"/>
</dbReference>
<dbReference type="PANTHER" id="PTHR40588:SF1">
    <property type="entry name" value="MRNA INTERFERASE TOXIN YAFQ"/>
    <property type="match status" value="1"/>
</dbReference>
<dbReference type="InterPro" id="IPR004386">
    <property type="entry name" value="Toxin_YafQ-like"/>
</dbReference>
<organism evidence="3 4">
    <name type="scientific">Candidatus Kaiserbacteria bacterium GW2011_GWC2_49_12</name>
    <dbReference type="NCBI Taxonomy" id="1618675"/>
    <lineage>
        <taxon>Bacteria</taxon>
        <taxon>Candidatus Kaiseribacteriota</taxon>
    </lineage>
</organism>
<feature type="active site" description="Proton donor" evidence="2">
    <location>
        <position position="84"/>
    </location>
</feature>
<evidence type="ECO:0000313" key="4">
    <source>
        <dbReference type="Proteomes" id="UP000034589"/>
    </source>
</evidence>
<proteinExistence type="predicted"/>
<gene>
    <name evidence="3" type="ORF">UY39_C0054G0006</name>
</gene>
<dbReference type="GO" id="GO:0006415">
    <property type="term" value="P:translational termination"/>
    <property type="evidence" value="ECO:0007669"/>
    <property type="project" value="TreeGrafter"/>
</dbReference>
<dbReference type="InterPro" id="IPR007712">
    <property type="entry name" value="RelE/ParE_toxin"/>
</dbReference>
<dbReference type="PANTHER" id="PTHR40588">
    <property type="entry name" value="MRNA INTERFERASE TOXIN YAFQ"/>
    <property type="match status" value="1"/>
</dbReference>
<evidence type="ECO:0000256" key="2">
    <source>
        <dbReference type="PIRSR" id="PIRSR006156-1"/>
    </source>
</evidence>
<comment type="caution">
    <text evidence="3">The sequence shown here is derived from an EMBL/GenBank/DDBJ whole genome shotgun (WGS) entry which is preliminary data.</text>
</comment>
<dbReference type="Gene3D" id="3.30.2310.20">
    <property type="entry name" value="RelE-like"/>
    <property type="match status" value="1"/>
</dbReference>
<dbReference type="PIRSF" id="PIRSF006156">
    <property type="entry name" value="YafQ"/>
    <property type="match status" value="1"/>
</dbReference>
<dbReference type="GO" id="GO:0004521">
    <property type="term" value="F:RNA endonuclease activity"/>
    <property type="evidence" value="ECO:0007669"/>
    <property type="project" value="TreeGrafter"/>
</dbReference>
<dbReference type="EMBL" id="LCPV01000054">
    <property type="protein sequence ID" value="KKW05641.1"/>
    <property type="molecule type" value="Genomic_DNA"/>
</dbReference>
<sequence length="89" mass="10489">MRPAFPTGPFKRDLKRLESRGWNIEKLRVMISLLQSGVQLPVKAYPHKLSGEYEGFWECHIESNWLLIYRFTGQQVILARTGTHRDLFE</sequence>
<dbReference type="Pfam" id="PF15738">
    <property type="entry name" value="YafQ_toxin"/>
    <property type="match status" value="1"/>
</dbReference>
<name>A0A0G1VGV2_9BACT</name>
<evidence type="ECO:0000313" key="3">
    <source>
        <dbReference type="EMBL" id="KKW05641.1"/>
    </source>
</evidence>
<dbReference type="InterPro" id="IPR035093">
    <property type="entry name" value="RelE/ParE_toxin_dom_sf"/>
</dbReference>